<dbReference type="InterPro" id="IPR052124">
    <property type="entry name" value="Rab9_kelch_effector"/>
</dbReference>
<evidence type="ECO:0000259" key="5">
    <source>
        <dbReference type="SMART" id="SM00429"/>
    </source>
</evidence>
<sequence>MGGSPPATGRLGGCSATLNGVMYMVGGSLTGSVAPPFASDVLSLEISTGVWTNHTLATAASPVPRQACALAAVNIGSDVVLYLLGGRGESAATLDDFWAFSVSASSWYQFAASAWSAIPSRGAPVADHAMVAIDDGGTTKLVVIFDAELSSLDVYTIGSAYNAEDGSWALVPTTGTEPNRPDCRDNAGVVSWGSSLAVFGGHYQKFTTGDVATTNVLDVATWTWSALTTAGTPPSAKRSMMVAPLGGLSALGKRIMLVFAGNSGNTLVDELHSLHIDDASGTPTWYSVTPAGGSLPPPQELSLLGIDAAGAKAVIYGGSPSSSVVFSYDVGPRIATVAPEATLATGGHVAYPCPIASAIGTPVTSATCTVTGPIPSTIFTADAYVVALSASAGLPPVSGLVTFEAVPQPAIFAVVDPSDLDAVVTAGTTPTVNVTARAGLDFLALNAADLVSITVGGVACTSVTFHSATSITCAVPVLTAAKHAVIVTSASGGASAANGAHLVALPPPAVTSLSKTSGPQAGGDSLTLTGTWLGGSGVSIASLPGAAPADIVDNPTVSVTIASVACTVTAQSSTEVTCTTGAFATTGVFAVTVTTRNGGTAASTISYRVVAPPAVTSVTPSSGPPGTQLLVEGTSLGTSLADILVVRVGSAECRVTSVLGSPVSALNCTLGEGSAGAYDVVVTTTSGGSGSSAVQFTYVPDETGSVVPPPPPPTTDTILPLWMFAVLAALCCLCIIIGLCLARRKAREESEYEYIEYSEEVIKPATSILSVDGSSIHIPTGILPVAAPQKVMLKKRVRRPKLPADMHSSSDLRETDISSDEYIYEGDDDDSSSLDDDSYDHTAASTRQPSRPRRRRRSVQSGTTASASCSGLFDVPHLARAAVECARNVAAADADAAALDGHLSTSKVVSLGFVPRAVVYNAFVQPYIANLATFIDGEYVTLLYNLCSHLKPQARQASRSVGR</sequence>
<dbReference type="InterPro" id="IPR015915">
    <property type="entry name" value="Kelch-typ_b-propeller"/>
</dbReference>
<evidence type="ECO:0000256" key="1">
    <source>
        <dbReference type="ARBA" id="ARBA00022441"/>
    </source>
</evidence>
<dbReference type="SUPFAM" id="SSF81296">
    <property type="entry name" value="E set domains"/>
    <property type="match status" value="3"/>
</dbReference>
<dbReference type="InterPro" id="IPR014756">
    <property type="entry name" value="Ig_E-set"/>
</dbReference>
<feature type="region of interest" description="Disordered" evidence="3">
    <location>
        <begin position="824"/>
        <end position="868"/>
    </location>
</feature>
<keyword evidence="4" id="KW-1133">Transmembrane helix</keyword>
<feature type="compositionally biased region" description="Acidic residues" evidence="3">
    <location>
        <begin position="824"/>
        <end position="838"/>
    </location>
</feature>
<name>A0A0L0DN06_THETB</name>
<organism evidence="6 7">
    <name type="scientific">Thecamonas trahens ATCC 50062</name>
    <dbReference type="NCBI Taxonomy" id="461836"/>
    <lineage>
        <taxon>Eukaryota</taxon>
        <taxon>Apusozoa</taxon>
        <taxon>Apusomonadida</taxon>
        <taxon>Apusomonadidae</taxon>
        <taxon>Thecamonas</taxon>
    </lineage>
</organism>
<accession>A0A0L0DN06</accession>
<evidence type="ECO:0000256" key="2">
    <source>
        <dbReference type="ARBA" id="ARBA00022737"/>
    </source>
</evidence>
<dbReference type="InterPro" id="IPR011043">
    <property type="entry name" value="Gal_Oxase/kelch_b-propeller"/>
</dbReference>
<dbReference type="PANTHER" id="PTHR46647:SF1">
    <property type="entry name" value="RAB9 EFFECTOR PROTEIN WITH KELCH MOTIFS"/>
    <property type="match status" value="1"/>
</dbReference>
<feature type="transmembrane region" description="Helical" evidence="4">
    <location>
        <begin position="721"/>
        <end position="742"/>
    </location>
</feature>
<dbReference type="eggNOG" id="KOG2347">
    <property type="taxonomic scope" value="Eukaryota"/>
</dbReference>
<dbReference type="Gene3D" id="2.60.40.10">
    <property type="entry name" value="Immunoglobulins"/>
    <property type="match status" value="3"/>
</dbReference>
<keyword evidence="2" id="KW-0677">Repeat</keyword>
<dbReference type="InterPro" id="IPR013783">
    <property type="entry name" value="Ig-like_fold"/>
</dbReference>
<dbReference type="EMBL" id="GL349475">
    <property type="protein sequence ID" value="KNC52798.1"/>
    <property type="molecule type" value="Genomic_DNA"/>
</dbReference>
<feature type="domain" description="IPT/TIG" evidence="5">
    <location>
        <begin position="612"/>
        <end position="699"/>
    </location>
</feature>
<gene>
    <name evidence="6" type="ORF">AMSG_08688</name>
</gene>
<dbReference type="Pfam" id="PF01833">
    <property type="entry name" value="TIG"/>
    <property type="match status" value="3"/>
</dbReference>
<feature type="domain" description="IPT/TIG" evidence="5">
    <location>
        <begin position="507"/>
        <end position="610"/>
    </location>
</feature>
<dbReference type="STRING" id="461836.A0A0L0DN06"/>
<dbReference type="GeneID" id="25567323"/>
<protein>
    <submittedName>
        <fullName evidence="6">D-protein</fullName>
    </submittedName>
</protein>
<proteinExistence type="predicted"/>
<keyword evidence="1" id="KW-0880">Kelch repeat</keyword>
<dbReference type="Proteomes" id="UP000054408">
    <property type="component" value="Unassembled WGS sequence"/>
</dbReference>
<evidence type="ECO:0000256" key="3">
    <source>
        <dbReference type="SAM" id="MobiDB-lite"/>
    </source>
</evidence>
<dbReference type="Pfam" id="PF24681">
    <property type="entry name" value="Kelch_KLHDC2_KLHL20_DRC7"/>
    <property type="match status" value="1"/>
</dbReference>
<evidence type="ECO:0000256" key="4">
    <source>
        <dbReference type="SAM" id="Phobius"/>
    </source>
</evidence>
<keyword evidence="4" id="KW-0812">Transmembrane</keyword>
<reference evidence="6 7" key="1">
    <citation type="submission" date="2010-05" db="EMBL/GenBank/DDBJ databases">
        <title>The Genome Sequence of Thecamonas trahens ATCC 50062.</title>
        <authorList>
            <consortium name="The Broad Institute Genome Sequencing Platform"/>
            <person name="Russ C."/>
            <person name="Cuomo C."/>
            <person name="Shea T."/>
            <person name="Young S.K."/>
            <person name="Zeng Q."/>
            <person name="Koehrsen M."/>
            <person name="Haas B."/>
            <person name="Borodovsky M."/>
            <person name="Guigo R."/>
            <person name="Alvarado L."/>
            <person name="Berlin A."/>
            <person name="Bochicchio J."/>
            <person name="Borenstein D."/>
            <person name="Chapman S."/>
            <person name="Chen Z."/>
            <person name="Freedman E."/>
            <person name="Gellesch M."/>
            <person name="Goldberg J."/>
            <person name="Griggs A."/>
            <person name="Gujja S."/>
            <person name="Heilman E."/>
            <person name="Heiman D."/>
            <person name="Hepburn T."/>
            <person name="Howarth C."/>
            <person name="Jen D."/>
            <person name="Larson L."/>
            <person name="Mehta T."/>
            <person name="Park D."/>
            <person name="Pearson M."/>
            <person name="Roberts A."/>
            <person name="Saif S."/>
            <person name="Shenoy N."/>
            <person name="Sisk P."/>
            <person name="Stolte C."/>
            <person name="Sykes S."/>
            <person name="Thomson T."/>
            <person name="Walk T."/>
            <person name="White J."/>
            <person name="Yandava C."/>
            <person name="Burger G."/>
            <person name="Gray M.W."/>
            <person name="Holland P.W.H."/>
            <person name="King N."/>
            <person name="Lang F.B.F."/>
            <person name="Roger A.J."/>
            <person name="Ruiz-Trillo I."/>
            <person name="Lander E."/>
            <person name="Nusbaum C."/>
        </authorList>
    </citation>
    <scope>NUCLEOTIDE SEQUENCE [LARGE SCALE GENOMIC DNA]</scope>
    <source>
        <strain evidence="6 7">ATCC 50062</strain>
    </source>
</reference>
<dbReference type="PANTHER" id="PTHR46647">
    <property type="entry name" value="RAB9 EFFECTOR PROTEIN WITH KELCH MOTIFS"/>
    <property type="match status" value="1"/>
</dbReference>
<dbReference type="SUPFAM" id="SSF50965">
    <property type="entry name" value="Galactose oxidase, central domain"/>
    <property type="match status" value="1"/>
</dbReference>
<keyword evidence="7" id="KW-1185">Reference proteome</keyword>
<dbReference type="OrthoDB" id="6482909at2759"/>
<dbReference type="Gene3D" id="2.120.10.80">
    <property type="entry name" value="Kelch-type beta propeller"/>
    <property type="match status" value="2"/>
</dbReference>
<evidence type="ECO:0000313" key="6">
    <source>
        <dbReference type="EMBL" id="KNC52798.1"/>
    </source>
</evidence>
<evidence type="ECO:0000313" key="7">
    <source>
        <dbReference type="Proteomes" id="UP000054408"/>
    </source>
</evidence>
<dbReference type="InterPro" id="IPR002909">
    <property type="entry name" value="IPT_dom"/>
</dbReference>
<dbReference type="CDD" id="cd00603">
    <property type="entry name" value="IPT_PCSR"/>
    <property type="match status" value="1"/>
</dbReference>
<keyword evidence="4" id="KW-0472">Membrane</keyword>
<dbReference type="RefSeq" id="XP_013755107.1">
    <property type="nucleotide sequence ID" value="XM_013899653.1"/>
</dbReference>
<dbReference type="AlphaFoldDB" id="A0A0L0DN06"/>
<dbReference type="SMART" id="SM00429">
    <property type="entry name" value="IPT"/>
    <property type="match status" value="2"/>
</dbReference>